<evidence type="ECO:0000313" key="9">
    <source>
        <dbReference type="EMBL" id="AWB34202.1"/>
    </source>
</evidence>
<feature type="transmembrane region" description="Helical" evidence="8">
    <location>
        <begin position="21"/>
        <end position="44"/>
    </location>
</feature>
<dbReference type="GO" id="GO:0015031">
    <property type="term" value="P:protein transport"/>
    <property type="evidence" value="ECO:0007669"/>
    <property type="project" value="UniProtKB-KW"/>
</dbReference>
<keyword evidence="3" id="KW-1003">Cell membrane</keyword>
<dbReference type="InterPro" id="IPR003400">
    <property type="entry name" value="ExbD"/>
</dbReference>
<keyword evidence="10" id="KW-1185">Reference proteome</keyword>
<dbReference type="GO" id="GO:0005886">
    <property type="term" value="C:plasma membrane"/>
    <property type="evidence" value="ECO:0007669"/>
    <property type="project" value="UniProtKB-SubCell"/>
</dbReference>
<keyword evidence="7" id="KW-0653">Protein transport</keyword>
<evidence type="ECO:0000256" key="7">
    <source>
        <dbReference type="RuleBase" id="RU003879"/>
    </source>
</evidence>
<dbReference type="RefSeq" id="WP_108621618.1">
    <property type="nucleotide sequence ID" value="NZ_CP028901.1"/>
</dbReference>
<evidence type="ECO:0000256" key="1">
    <source>
        <dbReference type="ARBA" id="ARBA00004162"/>
    </source>
</evidence>
<dbReference type="Proteomes" id="UP000244571">
    <property type="component" value="Chromosome"/>
</dbReference>
<evidence type="ECO:0000256" key="3">
    <source>
        <dbReference type="ARBA" id="ARBA00022475"/>
    </source>
</evidence>
<comment type="similarity">
    <text evidence="2 7">Belongs to the ExbD/TolR family.</text>
</comment>
<dbReference type="PANTHER" id="PTHR30558">
    <property type="entry name" value="EXBD MEMBRANE COMPONENT OF PMF-DRIVEN MACROMOLECULE IMPORT SYSTEM"/>
    <property type="match status" value="1"/>
</dbReference>
<evidence type="ECO:0000256" key="6">
    <source>
        <dbReference type="ARBA" id="ARBA00023136"/>
    </source>
</evidence>
<keyword evidence="6 8" id="KW-0472">Membrane</keyword>
<dbReference type="AlphaFoldDB" id="A0A2R4XK38"/>
<evidence type="ECO:0000256" key="4">
    <source>
        <dbReference type="ARBA" id="ARBA00022692"/>
    </source>
</evidence>
<gene>
    <name evidence="9" type="ORF">DBV39_11355</name>
</gene>
<comment type="subcellular location">
    <subcellularLocation>
        <location evidence="1">Cell membrane</location>
        <topology evidence="1">Single-pass membrane protein</topology>
    </subcellularLocation>
    <subcellularLocation>
        <location evidence="7">Cell membrane</location>
        <topology evidence="7">Single-pass type II membrane protein</topology>
    </subcellularLocation>
</comment>
<evidence type="ECO:0000313" key="10">
    <source>
        <dbReference type="Proteomes" id="UP000244571"/>
    </source>
</evidence>
<evidence type="ECO:0000256" key="2">
    <source>
        <dbReference type="ARBA" id="ARBA00005811"/>
    </source>
</evidence>
<sequence length="142" mass="15244">MAFGSFQSSVRGRDQAMSEINMVPLIDIVLVLLVLFILAAPMAAQSVLVSLPKTQAMAPQEPVDAINLSLRDDGVLLTEDGNVLDDDALSLMLKQTAGLEISPVIRIWSDEDVRYAFLADVIVKVKNAGLTKISLMTKTGGS</sequence>
<dbReference type="EMBL" id="CP028901">
    <property type="protein sequence ID" value="AWB34202.1"/>
    <property type="molecule type" value="Genomic_DNA"/>
</dbReference>
<evidence type="ECO:0000256" key="8">
    <source>
        <dbReference type="SAM" id="Phobius"/>
    </source>
</evidence>
<name>A0A2R4XK38_9BURK</name>
<keyword evidence="7" id="KW-0813">Transport</keyword>
<dbReference type="GO" id="GO:0022857">
    <property type="term" value="F:transmembrane transporter activity"/>
    <property type="evidence" value="ECO:0007669"/>
    <property type="project" value="InterPro"/>
</dbReference>
<reference evidence="9 10" key="1">
    <citation type="submission" date="2018-04" db="EMBL/GenBank/DDBJ databases">
        <title>Bordetella sp. HZ20 isolated from seawater.</title>
        <authorList>
            <person name="Sun C."/>
        </authorList>
    </citation>
    <scope>NUCLEOTIDE SEQUENCE [LARGE SCALE GENOMIC DNA]</scope>
    <source>
        <strain evidence="9 10">HZ20</strain>
    </source>
</reference>
<evidence type="ECO:0000256" key="5">
    <source>
        <dbReference type="ARBA" id="ARBA00022989"/>
    </source>
</evidence>
<accession>A0A2R4XK38</accession>
<organism evidence="9 10">
    <name type="scientific">Orrella marina</name>
    <dbReference type="NCBI Taxonomy" id="2163011"/>
    <lineage>
        <taxon>Bacteria</taxon>
        <taxon>Pseudomonadati</taxon>
        <taxon>Pseudomonadota</taxon>
        <taxon>Betaproteobacteria</taxon>
        <taxon>Burkholderiales</taxon>
        <taxon>Alcaligenaceae</taxon>
        <taxon>Orrella</taxon>
    </lineage>
</organism>
<dbReference type="OrthoDB" id="9798629at2"/>
<protein>
    <submittedName>
        <fullName evidence="9">Biopolymer transporter ExbD</fullName>
    </submittedName>
</protein>
<dbReference type="PANTHER" id="PTHR30558:SF7">
    <property type="entry name" value="TOL-PAL SYSTEM PROTEIN TOLR"/>
    <property type="match status" value="1"/>
</dbReference>
<keyword evidence="4 7" id="KW-0812">Transmembrane</keyword>
<keyword evidence="5 8" id="KW-1133">Transmembrane helix</keyword>
<proteinExistence type="inferred from homology"/>
<dbReference type="Pfam" id="PF02472">
    <property type="entry name" value="ExbD"/>
    <property type="match status" value="1"/>
</dbReference>
<dbReference type="KEGG" id="boz:DBV39_11355"/>